<dbReference type="RefSeq" id="WP_274046945.1">
    <property type="nucleotide sequence ID" value="NZ_JANCPR020000097.1"/>
</dbReference>
<keyword evidence="1" id="KW-1133">Transmembrane helix</keyword>
<proteinExistence type="predicted"/>
<name>A0ABT7AB11_9ACTN</name>
<keyword evidence="1" id="KW-0472">Membrane</keyword>
<dbReference type="EMBL" id="JANCPR020000097">
    <property type="protein sequence ID" value="MDJ1138542.1"/>
    <property type="molecule type" value="Genomic_DNA"/>
</dbReference>
<dbReference type="Proteomes" id="UP001214441">
    <property type="component" value="Unassembled WGS sequence"/>
</dbReference>
<sequence length="101" mass="10464">MSDIEKASKDAVEAARQGEQFAMLLAAVQAAQQTQPAPCQHPPPPQQGAVGKWVAIGIAGTFLAVGLAVSMVAFAVGAVALTTCVVVLRTVFTDFTREGRP</sequence>
<evidence type="ECO:0000256" key="1">
    <source>
        <dbReference type="SAM" id="Phobius"/>
    </source>
</evidence>
<evidence type="ECO:0000313" key="2">
    <source>
        <dbReference type="EMBL" id="MDJ1138542.1"/>
    </source>
</evidence>
<reference evidence="2 3" key="1">
    <citation type="submission" date="2023-05" db="EMBL/GenBank/DDBJ databases">
        <title>Streptantibioticus silvisoli sp. nov., acidotolerant actinomycetes 1 from pine litter.</title>
        <authorList>
            <person name="Swiecimska M."/>
            <person name="Golinska P."/>
            <person name="Sangal V."/>
            <person name="Wachnowicz B."/>
            <person name="Goodfellow M."/>
        </authorList>
    </citation>
    <scope>NUCLEOTIDE SEQUENCE [LARGE SCALE GENOMIC DNA]</scope>
    <source>
        <strain evidence="2 3">DSM 42109</strain>
    </source>
</reference>
<comment type="caution">
    <text evidence="2">The sequence shown here is derived from an EMBL/GenBank/DDBJ whole genome shotgun (WGS) entry which is preliminary data.</text>
</comment>
<feature type="transmembrane region" description="Helical" evidence="1">
    <location>
        <begin position="55"/>
        <end position="88"/>
    </location>
</feature>
<keyword evidence="1" id="KW-0812">Transmembrane</keyword>
<accession>A0ABT7AB11</accession>
<keyword evidence="3" id="KW-1185">Reference proteome</keyword>
<protein>
    <submittedName>
        <fullName evidence="2">Uncharacterized protein</fullName>
    </submittedName>
</protein>
<evidence type="ECO:0000313" key="3">
    <source>
        <dbReference type="Proteomes" id="UP001214441"/>
    </source>
</evidence>
<gene>
    <name evidence="2" type="ORF">NMN56_042620</name>
</gene>
<organism evidence="2 3">
    <name type="scientific">Streptomyces iconiensis</name>
    <dbReference type="NCBI Taxonomy" id="1384038"/>
    <lineage>
        <taxon>Bacteria</taxon>
        <taxon>Bacillati</taxon>
        <taxon>Actinomycetota</taxon>
        <taxon>Actinomycetes</taxon>
        <taxon>Kitasatosporales</taxon>
        <taxon>Streptomycetaceae</taxon>
        <taxon>Streptomyces</taxon>
    </lineage>
</organism>